<dbReference type="PANTHER" id="PTHR23088">
    <property type="entry name" value="NITRILASE-RELATED"/>
    <property type="match status" value="1"/>
</dbReference>
<protein>
    <submittedName>
        <fullName evidence="3">Predicted amidohydrolase</fullName>
    </submittedName>
</protein>
<organism evidence="3 4">
    <name type="scientific">Paramaledivibacter caminithermalis (strain DSM 15212 / CIP 107654 / DViRD3)</name>
    <name type="common">Clostridium caminithermale</name>
    <dbReference type="NCBI Taxonomy" id="1121301"/>
    <lineage>
        <taxon>Bacteria</taxon>
        <taxon>Bacillati</taxon>
        <taxon>Bacillota</taxon>
        <taxon>Clostridia</taxon>
        <taxon>Peptostreptococcales</taxon>
        <taxon>Caminicellaceae</taxon>
        <taxon>Paramaledivibacter</taxon>
    </lineage>
</organism>
<dbReference type="PROSITE" id="PS01227">
    <property type="entry name" value="UPF0012"/>
    <property type="match status" value="1"/>
</dbReference>
<evidence type="ECO:0000313" key="3">
    <source>
        <dbReference type="EMBL" id="SHK29676.1"/>
    </source>
</evidence>
<dbReference type="Gene3D" id="3.60.110.10">
    <property type="entry name" value="Carbon-nitrogen hydrolase"/>
    <property type="match status" value="1"/>
</dbReference>
<sequence>MNSFRISLVQMNSITSNKDLNLQKIRSFVDEAAKKEVKMICFPELSTCGYDRNPSISLWENINGYTSETLVKMSKSKNMVIIAGMFEKHLHNIYITQVITFPDGKIEKYRKTHLGRHERKIFSAGQNLPIFEIEKVKFGIGICYDMHFPEVVASLSLQGAHIVFAPHASPMSGKKRLEIWKKYMGARAYDNRVYLCACNLIGNNGSKKFGGGIGIWDPSGNIVKEYTEEKEKIIFFDVNLDILNDIRNGKMRHMKNQFFLRDRRKDLYL</sequence>
<dbReference type="InterPro" id="IPR036526">
    <property type="entry name" value="C-N_Hydrolase_sf"/>
</dbReference>
<dbReference type="EMBL" id="FRAG01000044">
    <property type="protein sequence ID" value="SHK29676.1"/>
    <property type="molecule type" value="Genomic_DNA"/>
</dbReference>
<dbReference type="Pfam" id="PF00795">
    <property type="entry name" value="CN_hydrolase"/>
    <property type="match status" value="1"/>
</dbReference>
<dbReference type="GO" id="GO:0016787">
    <property type="term" value="F:hydrolase activity"/>
    <property type="evidence" value="ECO:0007669"/>
    <property type="project" value="UniProtKB-KW"/>
</dbReference>
<evidence type="ECO:0000313" key="4">
    <source>
        <dbReference type="Proteomes" id="UP000184465"/>
    </source>
</evidence>
<dbReference type="PROSITE" id="PS50263">
    <property type="entry name" value="CN_HYDROLASE"/>
    <property type="match status" value="1"/>
</dbReference>
<evidence type="ECO:0000259" key="2">
    <source>
        <dbReference type="PROSITE" id="PS50263"/>
    </source>
</evidence>
<keyword evidence="3" id="KW-0378">Hydrolase</keyword>
<dbReference type="AlphaFoldDB" id="A0A1M6RB67"/>
<reference evidence="3 4" key="1">
    <citation type="submission" date="2016-11" db="EMBL/GenBank/DDBJ databases">
        <authorList>
            <person name="Jaros S."/>
            <person name="Januszkiewicz K."/>
            <person name="Wedrychowicz H."/>
        </authorList>
    </citation>
    <scope>NUCLEOTIDE SEQUENCE [LARGE SCALE GENOMIC DNA]</scope>
    <source>
        <strain evidence="3 4">DSM 15212</strain>
    </source>
</reference>
<comment type="similarity">
    <text evidence="1">Belongs to the carbon-nitrogen hydrolase superfamily. NIT1/NIT2 family.</text>
</comment>
<dbReference type="InterPro" id="IPR003010">
    <property type="entry name" value="C-N_Hydrolase"/>
</dbReference>
<dbReference type="InterPro" id="IPR001110">
    <property type="entry name" value="UPF0012_CS"/>
</dbReference>
<evidence type="ECO:0000256" key="1">
    <source>
        <dbReference type="ARBA" id="ARBA00010613"/>
    </source>
</evidence>
<keyword evidence="4" id="KW-1185">Reference proteome</keyword>
<feature type="domain" description="CN hydrolase" evidence="2">
    <location>
        <begin position="4"/>
        <end position="240"/>
    </location>
</feature>
<dbReference type="STRING" id="1121301.SAMN02745912_02895"/>
<name>A0A1M6RB67_PARC5</name>
<dbReference type="RefSeq" id="WP_073151570.1">
    <property type="nucleotide sequence ID" value="NZ_FRAG01000044.1"/>
</dbReference>
<dbReference type="Proteomes" id="UP000184465">
    <property type="component" value="Unassembled WGS sequence"/>
</dbReference>
<dbReference type="OrthoDB" id="9811121at2"/>
<dbReference type="SUPFAM" id="SSF56317">
    <property type="entry name" value="Carbon-nitrogen hydrolase"/>
    <property type="match status" value="1"/>
</dbReference>
<accession>A0A1M6RB67</accession>
<proteinExistence type="inferred from homology"/>
<dbReference type="PANTHER" id="PTHR23088:SF27">
    <property type="entry name" value="DEAMINATED GLUTATHIONE AMIDASE"/>
    <property type="match status" value="1"/>
</dbReference>
<gene>
    <name evidence="3" type="ORF">SAMN02745912_02895</name>
</gene>